<gene>
    <name evidence="2" type="ORF">I8U20_13055</name>
</gene>
<proteinExistence type="predicted"/>
<keyword evidence="1" id="KW-1133">Transmembrane helix</keyword>
<feature type="transmembrane region" description="Helical" evidence="1">
    <location>
        <begin position="12"/>
        <end position="38"/>
    </location>
</feature>
<evidence type="ECO:0000313" key="3">
    <source>
        <dbReference type="Proteomes" id="UP000633619"/>
    </source>
</evidence>
<dbReference type="Proteomes" id="UP000633619">
    <property type="component" value="Unassembled WGS sequence"/>
</dbReference>
<name>A0A8I1AFP4_THEIN</name>
<dbReference type="AlphaFoldDB" id="A0A8I1AFP4"/>
<dbReference type="RefSeq" id="WP_181732898.1">
    <property type="nucleotide sequence ID" value="NZ_JACEIR010000013.1"/>
</dbReference>
<dbReference type="EMBL" id="JAECVW010000011">
    <property type="protein sequence ID" value="MBH8596230.1"/>
    <property type="molecule type" value="Genomic_DNA"/>
</dbReference>
<keyword evidence="1" id="KW-0472">Membrane</keyword>
<comment type="caution">
    <text evidence="2">The sequence shown here is derived from an EMBL/GenBank/DDBJ whole genome shotgun (WGS) entry which is preliminary data.</text>
</comment>
<protein>
    <submittedName>
        <fullName evidence="2">Uncharacterized protein</fullName>
    </submittedName>
</protein>
<accession>A0A8I1AFP4</accession>
<reference evidence="2 3" key="1">
    <citation type="submission" date="2020-12" db="EMBL/GenBank/DDBJ databases">
        <title>WGS of Thermoactinomyces spp.</title>
        <authorList>
            <person name="Cheng K."/>
        </authorList>
    </citation>
    <scope>NUCLEOTIDE SEQUENCE [LARGE SCALE GENOMIC DNA]</scope>
    <source>
        <strain evidence="3">CICC 10671\DSM 43846</strain>
    </source>
</reference>
<feature type="transmembrane region" description="Helical" evidence="1">
    <location>
        <begin position="50"/>
        <end position="83"/>
    </location>
</feature>
<organism evidence="2 3">
    <name type="scientific">Thermoactinomyces intermedius</name>
    <dbReference type="NCBI Taxonomy" id="2024"/>
    <lineage>
        <taxon>Bacteria</taxon>
        <taxon>Bacillati</taxon>
        <taxon>Bacillota</taxon>
        <taxon>Bacilli</taxon>
        <taxon>Bacillales</taxon>
        <taxon>Thermoactinomycetaceae</taxon>
        <taxon>Thermoactinomyces</taxon>
    </lineage>
</organism>
<keyword evidence="3" id="KW-1185">Reference proteome</keyword>
<sequence>MIESGAKIIEWIMIISNSILIFLLTYKLYQIFLIWIGLEVQRNPVIDRWAWRLILIGYMLLFLCFGLLILVYYWVFLVLFLVIGFLGRKTFAPFVNPFVWIGKYPWKVATILLKGKRGIKD</sequence>
<keyword evidence="1" id="KW-0812">Transmembrane</keyword>
<evidence type="ECO:0000313" key="2">
    <source>
        <dbReference type="EMBL" id="MBH8596230.1"/>
    </source>
</evidence>
<evidence type="ECO:0000256" key="1">
    <source>
        <dbReference type="SAM" id="Phobius"/>
    </source>
</evidence>